<dbReference type="Proteomes" id="UP000799302">
    <property type="component" value="Unassembled WGS sequence"/>
</dbReference>
<sequence>MQPSVFFLVITTVFTAHTYANPFPAAFAAGDAVETIAQRTDPVNPISVVTEYCNPNAEPMCCPGYWCYRVPQSTAKVGYCLLGNEPTVEDVVHKDVIQNDVVDNGAVKRDVIKTPMLTDKPARYTFATLRRFPTLAALAAFAIIAELAVQQWDAAMVCVEMLRIIHRPTTDRGLTTSCALESLWRSHA</sequence>
<dbReference type="AlphaFoldDB" id="A0A6A6TX59"/>
<feature type="signal peptide" evidence="1">
    <location>
        <begin position="1"/>
        <end position="20"/>
    </location>
</feature>
<proteinExistence type="predicted"/>
<feature type="chain" id="PRO_5025627998" description="P-type domain-containing protein" evidence="1">
    <location>
        <begin position="21"/>
        <end position="188"/>
    </location>
</feature>
<accession>A0A6A6TX59</accession>
<organism evidence="2 3">
    <name type="scientific">Microthyrium microscopicum</name>
    <dbReference type="NCBI Taxonomy" id="703497"/>
    <lineage>
        <taxon>Eukaryota</taxon>
        <taxon>Fungi</taxon>
        <taxon>Dikarya</taxon>
        <taxon>Ascomycota</taxon>
        <taxon>Pezizomycotina</taxon>
        <taxon>Dothideomycetes</taxon>
        <taxon>Dothideomycetes incertae sedis</taxon>
        <taxon>Microthyriales</taxon>
        <taxon>Microthyriaceae</taxon>
        <taxon>Microthyrium</taxon>
    </lineage>
</organism>
<evidence type="ECO:0000313" key="3">
    <source>
        <dbReference type="Proteomes" id="UP000799302"/>
    </source>
</evidence>
<name>A0A6A6TX59_9PEZI</name>
<reference evidence="2" key="1">
    <citation type="journal article" date="2020" name="Stud. Mycol.">
        <title>101 Dothideomycetes genomes: a test case for predicting lifestyles and emergence of pathogens.</title>
        <authorList>
            <person name="Haridas S."/>
            <person name="Albert R."/>
            <person name="Binder M."/>
            <person name="Bloem J."/>
            <person name="Labutti K."/>
            <person name="Salamov A."/>
            <person name="Andreopoulos B."/>
            <person name="Baker S."/>
            <person name="Barry K."/>
            <person name="Bills G."/>
            <person name="Bluhm B."/>
            <person name="Cannon C."/>
            <person name="Castanera R."/>
            <person name="Culley D."/>
            <person name="Daum C."/>
            <person name="Ezra D."/>
            <person name="Gonzalez J."/>
            <person name="Henrissat B."/>
            <person name="Kuo A."/>
            <person name="Liang C."/>
            <person name="Lipzen A."/>
            <person name="Lutzoni F."/>
            <person name="Magnuson J."/>
            <person name="Mondo S."/>
            <person name="Nolan M."/>
            <person name="Ohm R."/>
            <person name="Pangilinan J."/>
            <person name="Park H.-J."/>
            <person name="Ramirez L."/>
            <person name="Alfaro M."/>
            <person name="Sun H."/>
            <person name="Tritt A."/>
            <person name="Yoshinaga Y."/>
            <person name="Zwiers L.-H."/>
            <person name="Turgeon B."/>
            <person name="Goodwin S."/>
            <person name="Spatafora J."/>
            <person name="Crous P."/>
            <person name="Grigoriev I."/>
        </authorList>
    </citation>
    <scope>NUCLEOTIDE SEQUENCE</scope>
    <source>
        <strain evidence="2">CBS 115976</strain>
    </source>
</reference>
<dbReference type="EMBL" id="MU004243">
    <property type="protein sequence ID" value="KAF2664402.1"/>
    <property type="molecule type" value="Genomic_DNA"/>
</dbReference>
<protein>
    <recommendedName>
        <fullName evidence="4">P-type domain-containing protein</fullName>
    </recommendedName>
</protein>
<keyword evidence="3" id="KW-1185">Reference proteome</keyword>
<evidence type="ECO:0008006" key="4">
    <source>
        <dbReference type="Google" id="ProtNLM"/>
    </source>
</evidence>
<evidence type="ECO:0000256" key="1">
    <source>
        <dbReference type="SAM" id="SignalP"/>
    </source>
</evidence>
<evidence type="ECO:0000313" key="2">
    <source>
        <dbReference type="EMBL" id="KAF2664402.1"/>
    </source>
</evidence>
<gene>
    <name evidence="2" type="ORF">BT63DRAFT_460699</name>
</gene>
<keyword evidence="1" id="KW-0732">Signal</keyword>